<keyword evidence="2" id="KW-1185">Reference proteome</keyword>
<accession>A0A6A5W9H2</accession>
<proteinExistence type="predicted"/>
<dbReference type="Proteomes" id="UP000799779">
    <property type="component" value="Unassembled WGS sequence"/>
</dbReference>
<sequence>PSALSDHKYICVPRPFFDVEAECASKKSKTDPFAVYKKINEKERKDDLFMRSASEVKKCKWIMLWAGWKMYIDLGRQAKYCDPDNFSMYIYNDFRPYGLVEQLENMVVAFDKEYKKKTRDETTLFQMWAVVSAIGLAIQDENGIGAYVLIDDGERTFALTGLIGSAFLTALHAIEEAGELKKDSKFLDLPLVMGYFLEYGYNLPDFSIDGDGAAWPRHAIAYYTKSKASPSQGIFSTPQRLKDLAERYEDEEDEDEYINKRSKKDPWAWTARLKDYKNQHGGQKLGGKHHDITKMSKRERAAHAFDGKDPLAGVPAQVLKDGLLDWE</sequence>
<reference evidence="1" key="1">
    <citation type="journal article" date="2020" name="Stud. Mycol.">
        <title>101 Dothideomycetes genomes: a test case for predicting lifestyles and emergence of pathogens.</title>
        <authorList>
            <person name="Haridas S."/>
            <person name="Albert R."/>
            <person name="Binder M."/>
            <person name="Bloem J."/>
            <person name="Labutti K."/>
            <person name="Salamov A."/>
            <person name="Andreopoulos B."/>
            <person name="Baker S."/>
            <person name="Barry K."/>
            <person name="Bills G."/>
            <person name="Bluhm B."/>
            <person name="Cannon C."/>
            <person name="Castanera R."/>
            <person name="Culley D."/>
            <person name="Daum C."/>
            <person name="Ezra D."/>
            <person name="Gonzalez J."/>
            <person name="Henrissat B."/>
            <person name="Kuo A."/>
            <person name="Liang C."/>
            <person name="Lipzen A."/>
            <person name="Lutzoni F."/>
            <person name="Magnuson J."/>
            <person name="Mondo S."/>
            <person name="Nolan M."/>
            <person name="Ohm R."/>
            <person name="Pangilinan J."/>
            <person name="Park H.-J."/>
            <person name="Ramirez L."/>
            <person name="Alfaro M."/>
            <person name="Sun H."/>
            <person name="Tritt A."/>
            <person name="Yoshinaga Y."/>
            <person name="Zwiers L.-H."/>
            <person name="Turgeon B."/>
            <person name="Goodwin S."/>
            <person name="Spatafora J."/>
            <person name="Crous P."/>
            <person name="Grigoriev I."/>
        </authorList>
    </citation>
    <scope>NUCLEOTIDE SEQUENCE</scope>
    <source>
        <strain evidence="1">CBS 123094</strain>
    </source>
</reference>
<evidence type="ECO:0000313" key="1">
    <source>
        <dbReference type="EMBL" id="KAF1997778.1"/>
    </source>
</evidence>
<dbReference type="EMBL" id="ML977609">
    <property type="protein sequence ID" value="KAF1997778.1"/>
    <property type="molecule type" value="Genomic_DNA"/>
</dbReference>
<dbReference type="AlphaFoldDB" id="A0A6A5W9H2"/>
<organism evidence="1 2">
    <name type="scientific">Amniculicola lignicola CBS 123094</name>
    <dbReference type="NCBI Taxonomy" id="1392246"/>
    <lineage>
        <taxon>Eukaryota</taxon>
        <taxon>Fungi</taxon>
        <taxon>Dikarya</taxon>
        <taxon>Ascomycota</taxon>
        <taxon>Pezizomycotina</taxon>
        <taxon>Dothideomycetes</taxon>
        <taxon>Pleosporomycetidae</taxon>
        <taxon>Pleosporales</taxon>
        <taxon>Amniculicolaceae</taxon>
        <taxon>Amniculicola</taxon>
    </lineage>
</organism>
<dbReference type="OrthoDB" id="10037289at2759"/>
<name>A0A6A5W9H2_9PLEO</name>
<gene>
    <name evidence="1" type="ORF">P154DRAFT_440413</name>
</gene>
<protein>
    <submittedName>
        <fullName evidence="1">Uncharacterized protein</fullName>
    </submittedName>
</protein>
<evidence type="ECO:0000313" key="2">
    <source>
        <dbReference type="Proteomes" id="UP000799779"/>
    </source>
</evidence>
<feature type="non-terminal residue" evidence="1">
    <location>
        <position position="1"/>
    </location>
</feature>